<dbReference type="VEuPathDB" id="FungiDB:FUN_024178"/>
<evidence type="ECO:0000313" key="2">
    <source>
        <dbReference type="Proteomes" id="UP000232688"/>
    </source>
</evidence>
<accession>A0A2I1ELP4</accession>
<dbReference type="VEuPathDB" id="FungiDB:RhiirFUN_004574"/>
<dbReference type="EMBL" id="LLXH01000053">
    <property type="protein sequence ID" value="PKC74419.1"/>
    <property type="molecule type" value="Genomic_DNA"/>
</dbReference>
<evidence type="ECO:0000313" key="1">
    <source>
        <dbReference type="EMBL" id="PKC74419.1"/>
    </source>
</evidence>
<gene>
    <name evidence="1" type="ORF">RhiirA1_529629</name>
</gene>
<reference evidence="1 2" key="2">
    <citation type="submission" date="2017-10" db="EMBL/GenBank/DDBJ databases">
        <title>Genome analyses suggest a sexual origin of heterokaryosis in a supposedly ancient asexual fungus.</title>
        <authorList>
            <person name="Corradi N."/>
            <person name="Sedzielewska K."/>
            <person name="Noel J."/>
            <person name="Charron P."/>
            <person name="Farinelli L."/>
            <person name="Marton T."/>
            <person name="Kruger M."/>
            <person name="Pelin A."/>
            <person name="Brachmann A."/>
            <person name="Corradi N."/>
        </authorList>
    </citation>
    <scope>NUCLEOTIDE SEQUENCE [LARGE SCALE GENOMIC DNA]</scope>
    <source>
        <strain evidence="1 2">A1</strain>
    </source>
</reference>
<dbReference type="AlphaFoldDB" id="A0A2I1ELP4"/>
<protein>
    <submittedName>
        <fullName evidence="1">Uncharacterized protein</fullName>
    </submittedName>
</protein>
<proteinExistence type="predicted"/>
<name>A0A2I1ELP4_9GLOM</name>
<dbReference type="VEuPathDB" id="FungiDB:RhiirA1_529629"/>
<reference evidence="1 2" key="1">
    <citation type="submission" date="2017-10" db="EMBL/GenBank/DDBJ databases">
        <title>Extensive intraspecific genome diversity in a model arbuscular mycorrhizal fungus.</title>
        <authorList>
            <person name="Chen E.C.H."/>
            <person name="Morin E."/>
            <person name="Baudet D."/>
            <person name="Noel J."/>
            <person name="Ndikumana S."/>
            <person name="Charron P."/>
            <person name="St-Onge C."/>
            <person name="Giorgi J."/>
            <person name="Grigoriev I.V."/>
            <person name="Roux C."/>
            <person name="Martin F.M."/>
            <person name="Corradi N."/>
        </authorList>
    </citation>
    <scope>NUCLEOTIDE SEQUENCE [LARGE SCALE GENOMIC DNA]</scope>
    <source>
        <strain evidence="1 2">A1</strain>
    </source>
</reference>
<sequence>MNISSEQANLIIPHVLQVTTKSFDCGPTCVWFCKSGTDAFMSSISSIVHDDIADIINAEYVPKRFNDYVALRDKLRANDYVGKYELILEFSLIESFVFNKLWFYWLIVLYIVVLELLNDFNGQS</sequence>
<dbReference type="Proteomes" id="UP000232688">
    <property type="component" value="Unassembled WGS sequence"/>
</dbReference>
<dbReference type="OrthoDB" id="2305929at2759"/>
<organism evidence="1 2">
    <name type="scientific">Rhizophagus irregularis</name>
    <dbReference type="NCBI Taxonomy" id="588596"/>
    <lineage>
        <taxon>Eukaryota</taxon>
        <taxon>Fungi</taxon>
        <taxon>Fungi incertae sedis</taxon>
        <taxon>Mucoromycota</taxon>
        <taxon>Glomeromycotina</taxon>
        <taxon>Glomeromycetes</taxon>
        <taxon>Glomerales</taxon>
        <taxon>Glomeraceae</taxon>
        <taxon>Rhizophagus</taxon>
    </lineage>
</organism>
<comment type="caution">
    <text evidence="1">The sequence shown here is derived from an EMBL/GenBank/DDBJ whole genome shotgun (WGS) entry which is preliminary data.</text>
</comment>